<gene>
    <name evidence="5" type="ORF">BJN34_35260</name>
</gene>
<sequence length="284" mass="30846">MERFKPSLFADDFIFLEAPRWHDSRLWVSDVFDHTVYALDPNGMREKVCEVPQRPSGLGFLPDGTPIVVSSKDRRLMKIVGHSLVEYSDLSAMAAGDVNDFAVDGQGRIYVGNFGYDYDAGEPRALTSLHRVDRDGTIRVAATGLEFPNGSVIVEGGKTLIVAETWLGRLTAFDIDSEGELGNRRLYAGLGAREPDGICADAAGAIWVACFNTGEFLRVLEGGAITDIIRFDGRAISCTLGGAEGRQLFCSVYRGTYEELAARKRKGAILTVDVDVPATCPTGL</sequence>
<dbReference type="EMBL" id="CP017759">
    <property type="protein sequence ID" value="AQV99140.1"/>
    <property type="molecule type" value="Genomic_DNA"/>
</dbReference>
<name>A0A1U9V2F9_CUPNE</name>
<evidence type="ECO:0000313" key="5">
    <source>
        <dbReference type="EMBL" id="AQV99140.1"/>
    </source>
</evidence>
<comment type="cofactor">
    <cofactor evidence="3">
        <name>Zn(2+)</name>
        <dbReference type="ChEBI" id="CHEBI:29105"/>
    </cofactor>
    <text evidence="3">Binds 1 divalent metal cation per subunit.</text>
</comment>
<evidence type="ECO:0000259" key="4">
    <source>
        <dbReference type="Pfam" id="PF08450"/>
    </source>
</evidence>
<dbReference type="GO" id="GO:0004341">
    <property type="term" value="F:gluconolactonase activity"/>
    <property type="evidence" value="ECO:0007669"/>
    <property type="project" value="TreeGrafter"/>
</dbReference>
<feature type="binding site" evidence="3">
    <location>
        <position position="117"/>
    </location>
    <ligand>
        <name>substrate</name>
    </ligand>
</feature>
<accession>A0A1U9V2F9</accession>
<evidence type="ECO:0000256" key="1">
    <source>
        <dbReference type="ARBA" id="ARBA00008853"/>
    </source>
</evidence>
<dbReference type="PANTHER" id="PTHR10907">
    <property type="entry name" value="REGUCALCIN"/>
    <property type="match status" value="1"/>
</dbReference>
<feature type="binding site" evidence="3">
    <location>
        <position position="149"/>
    </location>
    <ligand>
        <name>a divalent metal cation</name>
        <dbReference type="ChEBI" id="CHEBI:60240"/>
    </ligand>
</feature>
<protein>
    <submittedName>
        <fullName evidence="5">Gluconolactonase</fullName>
    </submittedName>
</protein>
<keyword evidence="5" id="KW-0614">Plasmid</keyword>
<dbReference type="SUPFAM" id="SSF63829">
    <property type="entry name" value="Calcium-dependent phosphotriesterase"/>
    <property type="match status" value="1"/>
</dbReference>
<dbReference type="Gene3D" id="2.120.10.30">
    <property type="entry name" value="TolB, C-terminal domain"/>
    <property type="match status" value="1"/>
</dbReference>
<dbReference type="GO" id="GO:0019853">
    <property type="term" value="P:L-ascorbic acid biosynthetic process"/>
    <property type="evidence" value="ECO:0007669"/>
    <property type="project" value="TreeGrafter"/>
</dbReference>
<feature type="binding site" evidence="3">
    <location>
        <position position="196"/>
    </location>
    <ligand>
        <name>a divalent metal cation</name>
        <dbReference type="ChEBI" id="CHEBI:60240"/>
    </ligand>
</feature>
<feature type="active site" description="Proton donor/acceptor" evidence="2">
    <location>
        <position position="196"/>
    </location>
</feature>
<dbReference type="KEGG" id="cuh:BJN34_35260"/>
<feature type="binding site" evidence="3">
    <location>
        <position position="99"/>
    </location>
    <ligand>
        <name>substrate</name>
    </ligand>
</feature>
<evidence type="ECO:0000313" key="6">
    <source>
        <dbReference type="Proteomes" id="UP000189627"/>
    </source>
</evidence>
<organism evidence="5 6">
    <name type="scientific">Cupriavidus necator</name>
    <name type="common">Alcaligenes eutrophus</name>
    <name type="synonym">Ralstonia eutropha</name>
    <dbReference type="NCBI Taxonomy" id="106590"/>
    <lineage>
        <taxon>Bacteria</taxon>
        <taxon>Pseudomonadati</taxon>
        <taxon>Pseudomonadota</taxon>
        <taxon>Betaproteobacteria</taxon>
        <taxon>Burkholderiales</taxon>
        <taxon>Burkholderiaceae</taxon>
        <taxon>Cupriavidus</taxon>
    </lineage>
</organism>
<reference evidence="6" key="1">
    <citation type="submission" date="2017-02" db="EMBL/GenBank/DDBJ databases">
        <title>Complete genome sequence of Cupriavidus necator strain NH9, a 3-chlorobenzoate degrader.</title>
        <authorList>
            <person name="Moriuchi R."/>
            <person name="Dohra H."/>
            <person name="Ogawa N."/>
        </authorList>
    </citation>
    <scope>NUCLEOTIDE SEQUENCE [LARGE SCALE GENOMIC DNA]</scope>
    <source>
        <strain evidence="6">NH9</strain>
        <plasmid evidence="6">penh92</plasmid>
    </source>
</reference>
<comment type="similarity">
    <text evidence="1">Belongs to the SMP-30/CGR1 family.</text>
</comment>
<dbReference type="Proteomes" id="UP000189627">
    <property type="component" value="Plasmid pENH92"/>
</dbReference>
<dbReference type="PRINTS" id="PR01790">
    <property type="entry name" value="SMP30FAMILY"/>
</dbReference>
<dbReference type="RefSeq" id="WP_234825192.1">
    <property type="nucleotide sequence ID" value="NZ_CP017759.1"/>
</dbReference>
<keyword evidence="3" id="KW-0862">Zinc</keyword>
<feature type="binding site" evidence="3">
    <location>
        <position position="17"/>
    </location>
    <ligand>
        <name>a divalent metal cation</name>
        <dbReference type="ChEBI" id="CHEBI:60240"/>
    </ligand>
</feature>
<evidence type="ECO:0000256" key="3">
    <source>
        <dbReference type="PIRSR" id="PIRSR605511-2"/>
    </source>
</evidence>
<geneLocation type="plasmid" evidence="6">
    <name>penh92</name>
</geneLocation>
<dbReference type="InterPro" id="IPR011042">
    <property type="entry name" value="6-blade_b-propeller_TolB-like"/>
</dbReference>
<dbReference type="Pfam" id="PF08450">
    <property type="entry name" value="SGL"/>
    <property type="match status" value="1"/>
</dbReference>
<proteinExistence type="inferred from homology"/>
<keyword evidence="3" id="KW-0479">Metal-binding</keyword>
<dbReference type="PANTHER" id="PTHR10907:SF47">
    <property type="entry name" value="REGUCALCIN"/>
    <property type="match status" value="1"/>
</dbReference>
<dbReference type="InterPro" id="IPR013658">
    <property type="entry name" value="SGL"/>
</dbReference>
<dbReference type="AlphaFoldDB" id="A0A1U9V2F9"/>
<dbReference type="InterPro" id="IPR005511">
    <property type="entry name" value="SMP-30"/>
</dbReference>
<dbReference type="GO" id="GO:0005509">
    <property type="term" value="F:calcium ion binding"/>
    <property type="evidence" value="ECO:0007669"/>
    <property type="project" value="TreeGrafter"/>
</dbReference>
<evidence type="ECO:0000256" key="2">
    <source>
        <dbReference type="PIRSR" id="PIRSR605511-1"/>
    </source>
</evidence>
<feature type="domain" description="SMP-30/Gluconolactonase/LRE-like region" evidence="4">
    <location>
        <begin position="17"/>
        <end position="251"/>
    </location>
</feature>